<keyword evidence="2" id="KW-1185">Reference proteome</keyword>
<dbReference type="Proteomes" id="UP001597112">
    <property type="component" value="Unassembled WGS sequence"/>
</dbReference>
<sequence length="371" mass="42477">MRTRAIAIFISIAAILLACDEEDQEQTRSYYMGFTPVPYESSVDAAAYTYRTLRENADIISHQFDNGVPWVEALAGENFNDEIINDWTFRKNQTTASQKIYISVNPFNSLHNGLASYRTADENLPLPAPWDSYTFNSDEVKTAYLNYCSRIIDFFNPDYFNMAMEANLLYVNKPTIWSSYVEFHQYIYTELKKKYPKLMVFCSISGAHLLKGLISNNDYVQQRLAALQLLEYSDLYSLSFYPCLTSLLGNPYPVNTFDDLFNISEKPLAIAETGYAAQSFSINTGAGRVTIEADADKQEKYIRDLLTACLKRKAVFVINFAVRDYDKLSEEMGSSANAKTNWRDTGIVDEKGIPRKAYTTWKEFLIRKYTP</sequence>
<evidence type="ECO:0000313" key="1">
    <source>
        <dbReference type="EMBL" id="MFD1002304.1"/>
    </source>
</evidence>
<dbReference type="InterPro" id="IPR017853">
    <property type="entry name" value="GH"/>
</dbReference>
<accession>A0ABW3K7R9</accession>
<dbReference type="PROSITE" id="PS51257">
    <property type="entry name" value="PROKAR_LIPOPROTEIN"/>
    <property type="match status" value="1"/>
</dbReference>
<organism evidence="1 2">
    <name type="scientific">Ohtaekwangia kribbensis</name>
    <dbReference type="NCBI Taxonomy" id="688913"/>
    <lineage>
        <taxon>Bacteria</taxon>
        <taxon>Pseudomonadati</taxon>
        <taxon>Bacteroidota</taxon>
        <taxon>Cytophagia</taxon>
        <taxon>Cytophagales</taxon>
        <taxon>Fulvivirgaceae</taxon>
        <taxon>Ohtaekwangia</taxon>
    </lineage>
</organism>
<proteinExistence type="predicted"/>
<dbReference type="Gene3D" id="3.20.20.80">
    <property type="entry name" value="Glycosidases"/>
    <property type="match status" value="1"/>
</dbReference>
<gene>
    <name evidence="1" type="ORF">ACFQ21_23465</name>
</gene>
<reference evidence="2" key="1">
    <citation type="journal article" date="2019" name="Int. J. Syst. Evol. Microbiol.">
        <title>The Global Catalogue of Microorganisms (GCM) 10K type strain sequencing project: providing services to taxonomists for standard genome sequencing and annotation.</title>
        <authorList>
            <consortium name="The Broad Institute Genomics Platform"/>
            <consortium name="The Broad Institute Genome Sequencing Center for Infectious Disease"/>
            <person name="Wu L."/>
            <person name="Ma J."/>
        </authorList>
    </citation>
    <scope>NUCLEOTIDE SEQUENCE [LARGE SCALE GENOMIC DNA]</scope>
    <source>
        <strain evidence="2">CCUG 58938</strain>
    </source>
</reference>
<comment type="caution">
    <text evidence="1">The sequence shown here is derived from an EMBL/GenBank/DDBJ whole genome shotgun (WGS) entry which is preliminary data.</text>
</comment>
<dbReference type="RefSeq" id="WP_377583277.1">
    <property type="nucleotide sequence ID" value="NZ_JBHTKA010000008.1"/>
</dbReference>
<protein>
    <submittedName>
        <fullName evidence="1">Uncharacterized protein</fullName>
    </submittedName>
</protein>
<name>A0ABW3K7R9_9BACT</name>
<dbReference type="EMBL" id="JBHTKA010000008">
    <property type="protein sequence ID" value="MFD1002304.1"/>
    <property type="molecule type" value="Genomic_DNA"/>
</dbReference>
<dbReference type="SUPFAM" id="SSF51445">
    <property type="entry name" value="(Trans)glycosidases"/>
    <property type="match status" value="1"/>
</dbReference>
<evidence type="ECO:0000313" key="2">
    <source>
        <dbReference type="Proteomes" id="UP001597112"/>
    </source>
</evidence>